<dbReference type="AlphaFoldDB" id="A0A9D7SVE4"/>
<keyword evidence="4" id="KW-0804">Transcription</keyword>
<accession>A0A9D7SVE4</accession>
<dbReference type="CDD" id="cd06171">
    <property type="entry name" value="Sigma70_r4"/>
    <property type="match status" value="1"/>
</dbReference>
<reference evidence="7 8" key="1">
    <citation type="submission" date="2020-10" db="EMBL/GenBank/DDBJ databases">
        <title>Connecting structure to function with the recovery of over 1000 high-quality activated sludge metagenome-assembled genomes encoding full-length rRNA genes using long-read sequencing.</title>
        <authorList>
            <person name="Singleton C.M."/>
            <person name="Petriglieri F."/>
            <person name="Kristensen J.M."/>
            <person name="Kirkegaard R.H."/>
            <person name="Michaelsen T.Y."/>
            <person name="Andersen M.H."/>
            <person name="Karst S.M."/>
            <person name="Dueholm M.S."/>
            <person name="Nielsen P.H."/>
            <person name="Albertsen M."/>
        </authorList>
    </citation>
    <scope>NUCLEOTIDE SEQUENCE [LARGE SCALE GENOMIC DNA]</scope>
    <source>
        <strain evidence="7">Ribe_18-Q3-R11-54_MAXAC.273</strain>
    </source>
</reference>
<dbReference type="Pfam" id="PF04542">
    <property type="entry name" value="Sigma70_r2"/>
    <property type="match status" value="1"/>
</dbReference>
<gene>
    <name evidence="7" type="ORF">IPP15_09320</name>
</gene>
<dbReference type="InterPro" id="IPR014284">
    <property type="entry name" value="RNA_pol_sigma-70_dom"/>
</dbReference>
<dbReference type="Gene3D" id="1.10.10.10">
    <property type="entry name" value="Winged helix-like DNA-binding domain superfamily/Winged helix DNA-binding domain"/>
    <property type="match status" value="1"/>
</dbReference>
<dbReference type="NCBIfam" id="TIGR02937">
    <property type="entry name" value="sigma70-ECF"/>
    <property type="match status" value="1"/>
</dbReference>
<sequence>MYSEAESSLITSCLKGNRSAQHTMYKRYCDAMYNVCYRILGSEVEAEDALQESFVDIFKRLDSFRGESTLGAWIKRIVINHCLNELKRRKIIFEPIDDHFSETVTDERSEDPDVEYDVKRVKDAIMKLPDGYRQVLTLYLIEGYDHGEIAGILGIQESGSKSQYSRAKAKLREILTESKRS</sequence>
<evidence type="ECO:0000313" key="7">
    <source>
        <dbReference type="EMBL" id="MBK9982612.1"/>
    </source>
</evidence>
<dbReference type="PANTHER" id="PTHR43133:SF46">
    <property type="entry name" value="RNA POLYMERASE SIGMA-70 FACTOR ECF SUBFAMILY"/>
    <property type="match status" value="1"/>
</dbReference>
<evidence type="ECO:0000256" key="1">
    <source>
        <dbReference type="ARBA" id="ARBA00010641"/>
    </source>
</evidence>
<feature type="domain" description="RNA polymerase sigma-70 region 2" evidence="5">
    <location>
        <begin position="24"/>
        <end position="90"/>
    </location>
</feature>
<evidence type="ECO:0000259" key="6">
    <source>
        <dbReference type="Pfam" id="PF08281"/>
    </source>
</evidence>
<evidence type="ECO:0000256" key="4">
    <source>
        <dbReference type="ARBA" id="ARBA00023163"/>
    </source>
</evidence>
<dbReference type="InterPro" id="IPR013249">
    <property type="entry name" value="RNA_pol_sigma70_r4_t2"/>
</dbReference>
<dbReference type="InterPro" id="IPR039425">
    <property type="entry name" value="RNA_pol_sigma-70-like"/>
</dbReference>
<dbReference type="Pfam" id="PF08281">
    <property type="entry name" value="Sigma70_r4_2"/>
    <property type="match status" value="1"/>
</dbReference>
<dbReference type="InterPro" id="IPR007627">
    <property type="entry name" value="RNA_pol_sigma70_r2"/>
</dbReference>
<dbReference type="GO" id="GO:0003677">
    <property type="term" value="F:DNA binding"/>
    <property type="evidence" value="ECO:0007669"/>
    <property type="project" value="InterPro"/>
</dbReference>
<keyword evidence="2" id="KW-0805">Transcription regulation</keyword>
<dbReference type="Gene3D" id="1.10.1740.10">
    <property type="match status" value="1"/>
</dbReference>
<dbReference type="InterPro" id="IPR013325">
    <property type="entry name" value="RNA_pol_sigma_r2"/>
</dbReference>
<dbReference type="EMBL" id="JADKGY010000006">
    <property type="protein sequence ID" value="MBK9982612.1"/>
    <property type="molecule type" value="Genomic_DNA"/>
</dbReference>
<dbReference type="GO" id="GO:0016987">
    <property type="term" value="F:sigma factor activity"/>
    <property type="evidence" value="ECO:0007669"/>
    <property type="project" value="UniProtKB-KW"/>
</dbReference>
<dbReference type="SUPFAM" id="SSF88946">
    <property type="entry name" value="Sigma2 domain of RNA polymerase sigma factors"/>
    <property type="match status" value="1"/>
</dbReference>
<organism evidence="7 8">
    <name type="scientific">Candidatus Opimibacter skivensis</name>
    <dbReference type="NCBI Taxonomy" id="2982028"/>
    <lineage>
        <taxon>Bacteria</taxon>
        <taxon>Pseudomonadati</taxon>
        <taxon>Bacteroidota</taxon>
        <taxon>Saprospiria</taxon>
        <taxon>Saprospirales</taxon>
        <taxon>Saprospiraceae</taxon>
        <taxon>Candidatus Opimibacter</taxon>
    </lineage>
</organism>
<name>A0A9D7SVE4_9BACT</name>
<comment type="similarity">
    <text evidence="1">Belongs to the sigma-70 factor family. ECF subfamily.</text>
</comment>
<dbReference type="GO" id="GO:0006352">
    <property type="term" value="P:DNA-templated transcription initiation"/>
    <property type="evidence" value="ECO:0007669"/>
    <property type="project" value="InterPro"/>
</dbReference>
<evidence type="ECO:0000313" key="8">
    <source>
        <dbReference type="Proteomes" id="UP000808337"/>
    </source>
</evidence>
<dbReference type="SUPFAM" id="SSF88659">
    <property type="entry name" value="Sigma3 and sigma4 domains of RNA polymerase sigma factors"/>
    <property type="match status" value="1"/>
</dbReference>
<proteinExistence type="inferred from homology"/>
<dbReference type="Proteomes" id="UP000808337">
    <property type="component" value="Unassembled WGS sequence"/>
</dbReference>
<dbReference type="PANTHER" id="PTHR43133">
    <property type="entry name" value="RNA POLYMERASE ECF-TYPE SIGMA FACTO"/>
    <property type="match status" value="1"/>
</dbReference>
<dbReference type="InterPro" id="IPR036388">
    <property type="entry name" value="WH-like_DNA-bd_sf"/>
</dbReference>
<comment type="caution">
    <text evidence="7">The sequence shown here is derived from an EMBL/GenBank/DDBJ whole genome shotgun (WGS) entry which is preliminary data.</text>
</comment>
<evidence type="ECO:0000259" key="5">
    <source>
        <dbReference type="Pfam" id="PF04542"/>
    </source>
</evidence>
<evidence type="ECO:0000256" key="3">
    <source>
        <dbReference type="ARBA" id="ARBA00023082"/>
    </source>
</evidence>
<protein>
    <submittedName>
        <fullName evidence="7">Sigma-70 family RNA polymerase sigma factor</fullName>
    </submittedName>
</protein>
<feature type="domain" description="RNA polymerase sigma factor 70 region 4 type 2" evidence="6">
    <location>
        <begin position="121"/>
        <end position="171"/>
    </location>
</feature>
<dbReference type="InterPro" id="IPR013324">
    <property type="entry name" value="RNA_pol_sigma_r3/r4-like"/>
</dbReference>
<evidence type="ECO:0000256" key="2">
    <source>
        <dbReference type="ARBA" id="ARBA00023015"/>
    </source>
</evidence>
<keyword evidence="3" id="KW-0731">Sigma factor</keyword>